<keyword evidence="1" id="KW-0238">DNA-binding</keyword>
<sequence length="134" mass="14682">MCPQISLISFLGIIPLTPEEFDRFCGQLPATTNVIQWGDASVWKVGGKIFAICSRWGKGDYPRYGFKCSDIGYALLLEQSGMIPAPYLARAKWVQMGDPGALSDEDLKAYITAAHGIVTAKLTRKLRKDLGLDG</sequence>
<dbReference type="Pfam" id="PF04237">
    <property type="entry name" value="YjbR"/>
    <property type="match status" value="1"/>
</dbReference>
<dbReference type="PANTHER" id="PTHR35145:SF1">
    <property type="entry name" value="CYTOPLASMIC PROTEIN"/>
    <property type="match status" value="1"/>
</dbReference>
<keyword evidence="2" id="KW-1185">Reference proteome</keyword>
<organism evidence="1 2">
    <name type="scientific">Roseibium hamelinense</name>
    <dbReference type="NCBI Taxonomy" id="150831"/>
    <lineage>
        <taxon>Bacteria</taxon>
        <taxon>Pseudomonadati</taxon>
        <taxon>Pseudomonadota</taxon>
        <taxon>Alphaproteobacteria</taxon>
        <taxon>Hyphomicrobiales</taxon>
        <taxon>Stappiaceae</taxon>
        <taxon>Roseibium</taxon>
    </lineage>
</organism>
<dbReference type="SUPFAM" id="SSF142906">
    <property type="entry name" value="YjbR-like"/>
    <property type="match status" value="1"/>
</dbReference>
<comment type="caution">
    <text evidence="1">The sequence shown here is derived from an EMBL/GenBank/DDBJ whole genome shotgun (WGS) entry which is preliminary data.</text>
</comment>
<dbReference type="GO" id="GO:0003677">
    <property type="term" value="F:DNA binding"/>
    <property type="evidence" value="ECO:0007669"/>
    <property type="project" value="UniProtKB-KW"/>
</dbReference>
<dbReference type="AlphaFoldDB" id="A0A562T0R6"/>
<dbReference type="InterPro" id="IPR038056">
    <property type="entry name" value="YjbR-like_sf"/>
</dbReference>
<proteinExistence type="predicted"/>
<protein>
    <submittedName>
        <fullName evidence="1">Putative DNA-binding protein (MmcQ/YjbR family)</fullName>
    </submittedName>
</protein>
<reference evidence="1 2" key="1">
    <citation type="submission" date="2019-07" db="EMBL/GenBank/DDBJ databases">
        <title>Genomic Encyclopedia of Archaeal and Bacterial Type Strains, Phase II (KMG-II): from individual species to whole genera.</title>
        <authorList>
            <person name="Goeker M."/>
        </authorList>
    </citation>
    <scope>NUCLEOTIDE SEQUENCE [LARGE SCALE GENOMIC DNA]</scope>
    <source>
        <strain evidence="1 2">ATCC BAA-252</strain>
    </source>
</reference>
<evidence type="ECO:0000313" key="1">
    <source>
        <dbReference type="EMBL" id="TWI87165.1"/>
    </source>
</evidence>
<name>A0A562T0R6_9HYPH</name>
<evidence type="ECO:0000313" key="2">
    <source>
        <dbReference type="Proteomes" id="UP000320593"/>
    </source>
</evidence>
<dbReference type="PANTHER" id="PTHR35145">
    <property type="entry name" value="CYTOPLASMIC PROTEIN-RELATED"/>
    <property type="match status" value="1"/>
</dbReference>
<accession>A0A562T0R6</accession>
<dbReference type="EMBL" id="VLLF01000005">
    <property type="protein sequence ID" value="TWI87165.1"/>
    <property type="molecule type" value="Genomic_DNA"/>
</dbReference>
<dbReference type="InterPro" id="IPR058532">
    <property type="entry name" value="YjbR/MT2646/Rv2570-like"/>
</dbReference>
<dbReference type="Proteomes" id="UP000320593">
    <property type="component" value="Unassembled WGS sequence"/>
</dbReference>
<dbReference type="InterPro" id="IPR007351">
    <property type="entry name" value="YjbR"/>
</dbReference>
<dbReference type="Gene3D" id="3.90.1150.30">
    <property type="match status" value="1"/>
</dbReference>
<gene>
    <name evidence="1" type="ORF">JM93_02404</name>
</gene>